<dbReference type="PANTHER" id="PTHR37981">
    <property type="entry name" value="LIPASE 2"/>
    <property type="match status" value="1"/>
</dbReference>
<feature type="domain" description="SGNH hydrolase-type esterase" evidence="1">
    <location>
        <begin position="7"/>
        <end position="238"/>
    </location>
</feature>
<name>A0ABY8W871_9ACTN</name>
<sequence length="253" mass="26169">MTLSYAALGSSFASGPGIAPVVDVAAMRSGANYPHRLARLLGADLTDLTVSGATTATILAEQLPGLPESADLVTVTAGGNDLRYMGSMLHTAWHRLRPRGIAAKMLAAEFPDGLVEPTAADVARAVAGLAEIVDRVRERAPRARVLLVDYLTVVGEQTVPAPGVPFEPDEIERFRGIQTTLEEVFVTAAATSGADLVAVSGISRDHGLGAADPWISPFTTDPATTHGSLHPNARGMAAVANEIAKDGSTTAPA</sequence>
<evidence type="ECO:0000259" key="1">
    <source>
        <dbReference type="Pfam" id="PF13472"/>
    </source>
</evidence>
<reference evidence="2 3" key="1">
    <citation type="submission" date="2023-06" db="EMBL/GenBank/DDBJ databases">
        <authorList>
            <person name="Yushchuk O."/>
            <person name="Binda E."/>
            <person name="Ruckert-Reed C."/>
            <person name="Fedorenko V."/>
            <person name="Kalinowski J."/>
            <person name="Marinelli F."/>
        </authorList>
    </citation>
    <scope>NUCLEOTIDE SEQUENCE [LARGE SCALE GENOMIC DNA]</scope>
    <source>
        <strain evidence="2 3">NRRL 3884</strain>
    </source>
</reference>
<dbReference type="PANTHER" id="PTHR37981:SF1">
    <property type="entry name" value="SGNH HYDROLASE-TYPE ESTERASE DOMAIN-CONTAINING PROTEIN"/>
    <property type="match status" value="1"/>
</dbReference>
<evidence type="ECO:0000313" key="2">
    <source>
        <dbReference type="EMBL" id="WIM93125.1"/>
    </source>
</evidence>
<dbReference type="CDD" id="cd01823">
    <property type="entry name" value="SEST_like"/>
    <property type="match status" value="1"/>
</dbReference>
<dbReference type="RefSeq" id="WP_284914333.1">
    <property type="nucleotide sequence ID" value="NZ_CP126980.1"/>
</dbReference>
<keyword evidence="2" id="KW-0378">Hydrolase</keyword>
<protein>
    <submittedName>
        <fullName evidence="2">SGNH/GDSL hydrolase family protein</fullName>
        <ecNumber evidence="2">3.1.-.-</ecNumber>
    </submittedName>
</protein>
<dbReference type="SUPFAM" id="SSF52266">
    <property type="entry name" value="SGNH hydrolase"/>
    <property type="match status" value="1"/>
</dbReference>
<dbReference type="Proteomes" id="UP001240150">
    <property type="component" value="Chromosome"/>
</dbReference>
<dbReference type="Gene3D" id="3.40.50.1110">
    <property type="entry name" value="SGNH hydrolase"/>
    <property type="match status" value="1"/>
</dbReference>
<gene>
    <name evidence="2" type="ORF">ACTOB_005092</name>
</gene>
<keyword evidence="3" id="KW-1185">Reference proteome</keyword>
<dbReference type="InterPro" id="IPR037460">
    <property type="entry name" value="SEST-like"/>
</dbReference>
<dbReference type="GO" id="GO:0016787">
    <property type="term" value="F:hydrolase activity"/>
    <property type="evidence" value="ECO:0007669"/>
    <property type="project" value="UniProtKB-KW"/>
</dbReference>
<dbReference type="EC" id="3.1.-.-" evidence="2"/>
<dbReference type="EMBL" id="CP126980">
    <property type="protein sequence ID" value="WIM93125.1"/>
    <property type="molecule type" value="Genomic_DNA"/>
</dbReference>
<evidence type="ECO:0000313" key="3">
    <source>
        <dbReference type="Proteomes" id="UP001240150"/>
    </source>
</evidence>
<accession>A0ABY8W871</accession>
<proteinExistence type="predicted"/>
<dbReference type="Pfam" id="PF13472">
    <property type="entry name" value="Lipase_GDSL_2"/>
    <property type="match status" value="1"/>
</dbReference>
<dbReference type="InterPro" id="IPR013830">
    <property type="entry name" value="SGNH_hydro"/>
</dbReference>
<dbReference type="InterPro" id="IPR036514">
    <property type="entry name" value="SGNH_hydro_sf"/>
</dbReference>
<organism evidence="2 3">
    <name type="scientific">Actinoplanes oblitus</name>
    <dbReference type="NCBI Taxonomy" id="3040509"/>
    <lineage>
        <taxon>Bacteria</taxon>
        <taxon>Bacillati</taxon>
        <taxon>Actinomycetota</taxon>
        <taxon>Actinomycetes</taxon>
        <taxon>Micromonosporales</taxon>
        <taxon>Micromonosporaceae</taxon>
        <taxon>Actinoplanes</taxon>
    </lineage>
</organism>